<dbReference type="EMBL" id="ML213635">
    <property type="protein sequence ID" value="TFK34207.1"/>
    <property type="molecule type" value="Genomic_DNA"/>
</dbReference>
<proteinExistence type="predicted"/>
<organism evidence="1 2">
    <name type="scientific">Crucibulum laeve</name>
    <dbReference type="NCBI Taxonomy" id="68775"/>
    <lineage>
        <taxon>Eukaryota</taxon>
        <taxon>Fungi</taxon>
        <taxon>Dikarya</taxon>
        <taxon>Basidiomycota</taxon>
        <taxon>Agaricomycotina</taxon>
        <taxon>Agaricomycetes</taxon>
        <taxon>Agaricomycetidae</taxon>
        <taxon>Agaricales</taxon>
        <taxon>Agaricineae</taxon>
        <taxon>Nidulariaceae</taxon>
        <taxon>Crucibulum</taxon>
    </lineage>
</organism>
<name>A0A5C3LNK9_9AGAR</name>
<protein>
    <submittedName>
        <fullName evidence="1">Uncharacterized protein</fullName>
    </submittedName>
</protein>
<dbReference type="Proteomes" id="UP000308652">
    <property type="component" value="Unassembled WGS sequence"/>
</dbReference>
<evidence type="ECO:0000313" key="1">
    <source>
        <dbReference type="EMBL" id="TFK34207.1"/>
    </source>
</evidence>
<accession>A0A5C3LNK9</accession>
<dbReference type="AlphaFoldDB" id="A0A5C3LNK9"/>
<keyword evidence="2" id="KW-1185">Reference proteome</keyword>
<dbReference type="STRING" id="68775.A0A5C3LNK9"/>
<reference evidence="1 2" key="1">
    <citation type="journal article" date="2019" name="Nat. Ecol. Evol.">
        <title>Megaphylogeny resolves global patterns of mushroom evolution.</title>
        <authorList>
            <person name="Varga T."/>
            <person name="Krizsan K."/>
            <person name="Foldi C."/>
            <person name="Dima B."/>
            <person name="Sanchez-Garcia M."/>
            <person name="Sanchez-Ramirez S."/>
            <person name="Szollosi G.J."/>
            <person name="Szarkandi J.G."/>
            <person name="Papp V."/>
            <person name="Albert L."/>
            <person name="Andreopoulos W."/>
            <person name="Angelini C."/>
            <person name="Antonin V."/>
            <person name="Barry K.W."/>
            <person name="Bougher N.L."/>
            <person name="Buchanan P."/>
            <person name="Buyck B."/>
            <person name="Bense V."/>
            <person name="Catcheside P."/>
            <person name="Chovatia M."/>
            <person name="Cooper J."/>
            <person name="Damon W."/>
            <person name="Desjardin D."/>
            <person name="Finy P."/>
            <person name="Geml J."/>
            <person name="Haridas S."/>
            <person name="Hughes K."/>
            <person name="Justo A."/>
            <person name="Karasinski D."/>
            <person name="Kautmanova I."/>
            <person name="Kiss B."/>
            <person name="Kocsube S."/>
            <person name="Kotiranta H."/>
            <person name="LaButti K.M."/>
            <person name="Lechner B.E."/>
            <person name="Liimatainen K."/>
            <person name="Lipzen A."/>
            <person name="Lukacs Z."/>
            <person name="Mihaltcheva S."/>
            <person name="Morgado L.N."/>
            <person name="Niskanen T."/>
            <person name="Noordeloos M.E."/>
            <person name="Ohm R.A."/>
            <person name="Ortiz-Santana B."/>
            <person name="Ovrebo C."/>
            <person name="Racz N."/>
            <person name="Riley R."/>
            <person name="Savchenko A."/>
            <person name="Shiryaev A."/>
            <person name="Soop K."/>
            <person name="Spirin V."/>
            <person name="Szebenyi C."/>
            <person name="Tomsovsky M."/>
            <person name="Tulloss R.E."/>
            <person name="Uehling J."/>
            <person name="Grigoriev I.V."/>
            <person name="Vagvolgyi C."/>
            <person name="Papp T."/>
            <person name="Martin F.M."/>
            <person name="Miettinen O."/>
            <person name="Hibbett D.S."/>
            <person name="Nagy L.G."/>
        </authorList>
    </citation>
    <scope>NUCLEOTIDE SEQUENCE [LARGE SCALE GENOMIC DNA]</scope>
    <source>
        <strain evidence="1 2">CBS 166.37</strain>
    </source>
</reference>
<evidence type="ECO:0000313" key="2">
    <source>
        <dbReference type="Proteomes" id="UP000308652"/>
    </source>
</evidence>
<gene>
    <name evidence="1" type="ORF">BDQ12DRAFT_669633</name>
</gene>
<dbReference type="OrthoDB" id="3058280at2759"/>
<sequence>MWFALARQSPCLKNLIKLWTGAYIALECLKCMHKLATLSGTSGHMPCLTTTTRPRLSSSRTSSIFTIASLPMGSLASTQFLNTCFADLCEDKKVQAYEQKELKVIGKKNVFKPMGLLQSVVLTSNEWMPESGLVMAVQKVQRSKITEAFKAKINGVYRSD</sequence>